<keyword evidence="14" id="KW-1185">Reference proteome</keyword>
<dbReference type="FunFam" id="1.20.58.340:FF:000004">
    <property type="entry name" value="Magnesium transport protein CorA"/>
    <property type="match status" value="1"/>
</dbReference>
<evidence type="ECO:0000256" key="6">
    <source>
        <dbReference type="ARBA" id="ARBA00022842"/>
    </source>
</evidence>
<dbReference type="PANTHER" id="PTHR46494">
    <property type="entry name" value="CORA FAMILY METAL ION TRANSPORTER (EUROFUNG)"/>
    <property type="match status" value="1"/>
</dbReference>
<protein>
    <recommendedName>
        <fullName evidence="12">Magnesium transport protein CorA</fullName>
    </recommendedName>
</protein>
<accession>A0A7W7I1G5</accession>
<evidence type="ECO:0000256" key="1">
    <source>
        <dbReference type="ARBA" id="ARBA00004651"/>
    </source>
</evidence>
<dbReference type="GO" id="GO:0015095">
    <property type="term" value="F:magnesium ion transmembrane transporter activity"/>
    <property type="evidence" value="ECO:0007669"/>
    <property type="project" value="UniProtKB-UniRule"/>
</dbReference>
<sequence length="344" mass="38634">MLDRAEAHLPELSRSVVDCALYRDGARQPGAPDVSALCEEARHAEGAFVWIGLHDPDEETLARVAEIFGLHPLAVEDVLHQEQRPKLELYEDITFLIVRAAQYVEHAELTDTSEIVHTGVAWIFVSENFVVTVRQGAVGELRSVRADLETRPELLAQGPWAVVHAVYDRVVDGYVEIADAMQVDLDAVEASAFSRHPNLGIGQIYQFKQELMEFKSAVMPLQRPLAVITDRQALTLPKEIRRYFRDVADHHARVVEQVIGYDDLLSSILQAHLAQVTVAQNNDMRKIASWAAIAALQTAIAGIYGMNFAFMPELQWRYGYPAVLTVMVISAVLLYRRLRRSGWL</sequence>
<comment type="catalytic activity">
    <reaction evidence="10">
        <text>Mg(2+)(in) = Mg(2+)(out)</text>
        <dbReference type="Rhea" id="RHEA:29827"/>
        <dbReference type="ChEBI" id="CHEBI:18420"/>
    </reaction>
</comment>
<dbReference type="InterPro" id="IPR045863">
    <property type="entry name" value="CorA_TM1_TM2"/>
</dbReference>
<keyword evidence="5 12" id="KW-0812">Transmembrane</keyword>
<dbReference type="Gene3D" id="1.20.58.340">
    <property type="entry name" value="Magnesium transport protein CorA, transmembrane region"/>
    <property type="match status" value="2"/>
</dbReference>
<dbReference type="AlphaFoldDB" id="A0A7W7I1G5"/>
<evidence type="ECO:0000256" key="9">
    <source>
        <dbReference type="ARBA" id="ARBA00023136"/>
    </source>
</evidence>
<keyword evidence="9 12" id="KW-0472">Membrane</keyword>
<evidence type="ECO:0000256" key="11">
    <source>
        <dbReference type="ARBA" id="ARBA00045497"/>
    </source>
</evidence>
<evidence type="ECO:0000313" key="13">
    <source>
        <dbReference type="EMBL" id="MBB4764756.1"/>
    </source>
</evidence>
<gene>
    <name evidence="12" type="primary">corA</name>
    <name evidence="13" type="ORF">BJ971_005312</name>
</gene>
<comment type="function">
    <text evidence="11">Mediates influx of magnesium ions. Alternates between open and closed states. Activated by low cytoplasmic Mg(2+) levels. Inactive when cytoplasmic Mg(2+) levels are high.</text>
</comment>
<evidence type="ECO:0000256" key="3">
    <source>
        <dbReference type="ARBA" id="ARBA00022448"/>
    </source>
</evidence>
<keyword evidence="3 12" id="KW-0813">Transport</keyword>
<dbReference type="GO" id="GO:0005886">
    <property type="term" value="C:plasma membrane"/>
    <property type="evidence" value="ECO:0007669"/>
    <property type="project" value="UniProtKB-SubCell"/>
</dbReference>
<dbReference type="RefSeq" id="WP_221478846.1">
    <property type="nucleotide sequence ID" value="NZ_BOMK01000003.1"/>
</dbReference>
<dbReference type="GO" id="GO:0050897">
    <property type="term" value="F:cobalt ion binding"/>
    <property type="evidence" value="ECO:0007669"/>
    <property type="project" value="TreeGrafter"/>
</dbReference>
<dbReference type="GO" id="GO:0015087">
    <property type="term" value="F:cobalt ion transmembrane transporter activity"/>
    <property type="evidence" value="ECO:0007669"/>
    <property type="project" value="UniProtKB-UniRule"/>
</dbReference>
<evidence type="ECO:0000256" key="7">
    <source>
        <dbReference type="ARBA" id="ARBA00022989"/>
    </source>
</evidence>
<dbReference type="Proteomes" id="UP000578112">
    <property type="component" value="Unassembled WGS sequence"/>
</dbReference>
<dbReference type="Gene3D" id="3.30.460.20">
    <property type="entry name" value="CorA soluble domain-like"/>
    <property type="match status" value="1"/>
</dbReference>
<evidence type="ECO:0000256" key="2">
    <source>
        <dbReference type="ARBA" id="ARBA00009765"/>
    </source>
</evidence>
<keyword evidence="7 12" id="KW-1133">Transmembrane helix</keyword>
<evidence type="ECO:0000256" key="12">
    <source>
        <dbReference type="RuleBase" id="RU362010"/>
    </source>
</evidence>
<comment type="similarity">
    <text evidence="2 12">Belongs to the CorA metal ion transporter (MIT) (TC 1.A.35) family.</text>
</comment>
<dbReference type="InterPro" id="IPR002523">
    <property type="entry name" value="MgTranspt_CorA/ZnTranspt_ZntB"/>
</dbReference>
<dbReference type="CDD" id="cd12830">
    <property type="entry name" value="MtCorA-like"/>
    <property type="match status" value="1"/>
</dbReference>
<feature type="transmembrane region" description="Helical" evidence="12">
    <location>
        <begin position="318"/>
        <end position="335"/>
    </location>
</feature>
<evidence type="ECO:0000256" key="4">
    <source>
        <dbReference type="ARBA" id="ARBA00022475"/>
    </source>
</evidence>
<evidence type="ECO:0000256" key="5">
    <source>
        <dbReference type="ARBA" id="ARBA00022692"/>
    </source>
</evidence>
<keyword evidence="4 12" id="KW-1003">Cell membrane</keyword>
<dbReference type="InterPro" id="IPR004488">
    <property type="entry name" value="Mg/Co-transport_prot_CorA"/>
</dbReference>
<dbReference type="NCBIfam" id="TIGR00383">
    <property type="entry name" value="corA"/>
    <property type="match status" value="1"/>
</dbReference>
<organism evidence="13 14">
    <name type="scientific">Actinoplanes digitatis</name>
    <dbReference type="NCBI Taxonomy" id="1868"/>
    <lineage>
        <taxon>Bacteria</taxon>
        <taxon>Bacillati</taxon>
        <taxon>Actinomycetota</taxon>
        <taxon>Actinomycetes</taxon>
        <taxon>Micromonosporales</taxon>
        <taxon>Micromonosporaceae</taxon>
        <taxon>Actinoplanes</taxon>
    </lineage>
</organism>
<dbReference type="GO" id="GO:0000287">
    <property type="term" value="F:magnesium ion binding"/>
    <property type="evidence" value="ECO:0007669"/>
    <property type="project" value="TreeGrafter"/>
</dbReference>
<dbReference type="SUPFAM" id="SSF143865">
    <property type="entry name" value="CorA soluble domain-like"/>
    <property type="match status" value="1"/>
</dbReference>
<dbReference type="InterPro" id="IPR045861">
    <property type="entry name" value="CorA_cytoplasmic_dom"/>
</dbReference>
<name>A0A7W7I1G5_9ACTN</name>
<dbReference type="EMBL" id="JACHNH010000001">
    <property type="protein sequence ID" value="MBB4764756.1"/>
    <property type="molecule type" value="Genomic_DNA"/>
</dbReference>
<feature type="transmembrane region" description="Helical" evidence="12">
    <location>
        <begin position="287"/>
        <end position="306"/>
    </location>
</feature>
<proteinExistence type="inferred from homology"/>
<comment type="caution">
    <text evidence="13">The sequence shown here is derived from an EMBL/GenBank/DDBJ whole genome shotgun (WGS) entry which is preliminary data.</text>
</comment>
<evidence type="ECO:0000256" key="10">
    <source>
        <dbReference type="ARBA" id="ARBA00034269"/>
    </source>
</evidence>
<dbReference type="SUPFAM" id="SSF144083">
    <property type="entry name" value="Magnesium transport protein CorA, transmembrane region"/>
    <property type="match status" value="1"/>
</dbReference>
<evidence type="ECO:0000313" key="14">
    <source>
        <dbReference type="Proteomes" id="UP000578112"/>
    </source>
</evidence>
<reference evidence="13 14" key="1">
    <citation type="submission" date="2020-08" db="EMBL/GenBank/DDBJ databases">
        <title>Sequencing the genomes of 1000 actinobacteria strains.</title>
        <authorList>
            <person name="Klenk H.-P."/>
        </authorList>
    </citation>
    <scope>NUCLEOTIDE SEQUENCE [LARGE SCALE GENOMIC DNA]</scope>
    <source>
        <strain evidence="13 14">DSM 43149</strain>
    </source>
</reference>
<keyword evidence="6 12" id="KW-0460">Magnesium</keyword>
<comment type="subcellular location">
    <subcellularLocation>
        <location evidence="1">Cell membrane</location>
        <topology evidence="1">Multi-pass membrane protein</topology>
    </subcellularLocation>
    <subcellularLocation>
        <location evidence="12">Membrane</location>
        <topology evidence="12">Multi-pass membrane protein</topology>
    </subcellularLocation>
</comment>
<keyword evidence="8 12" id="KW-0406">Ion transport</keyword>
<dbReference type="PANTHER" id="PTHR46494:SF1">
    <property type="entry name" value="CORA FAMILY METAL ION TRANSPORTER (EUROFUNG)"/>
    <property type="match status" value="1"/>
</dbReference>
<dbReference type="Pfam" id="PF01544">
    <property type="entry name" value="CorA"/>
    <property type="match status" value="1"/>
</dbReference>
<evidence type="ECO:0000256" key="8">
    <source>
        <dbReference type="ARBA" id="ARBA00023065"/>
    </source>
</evidence>